<dbReference type="PANTHER" id="PTHR30580">
    <property type="entry name" value="PRIMOSOMAL PROTEIN N"/>
    <property type="match status" value="1"/>
</dbReference>
<dbReference type="InterPro" id="IPR027417">
    <property type="entry name" value="P-loop_NTPase"/>
</dbReference>
<dbReference type="PANTHER" id="PTHR30580:SF1">
    <property type="entry name" value="COMF OPERON PROTEIN 1"/>
    <property type="match status" value="1"/>
</dbReference>
<dbReference type="PROSITE" id="PS51194">
    <property type="entry name" value="HELICASE_CTER"/>
    <property type="match status" value="1"/>
</dbReference>
<accession>A0ABX8G7N4</accession>
<dbReference type="RefSeq" id="WP_214807679.1">
    <property type="nucleotide sequence ID" value="NZ_CP075897.1"/>
</dbReference>
<dbReference type="InterPro" id="IPR001650">
    <property type="entry name" value="Helicase_C-like"/>
</dbReference>
<protein>
    <submittedName>
        <fullName evidence="6">DEAD/DEAH box helicase family protein</fullName>
    </submittedName>
</protein>
<keyword evidence="2" id="KW-0067">ATP-binding</keyword>
<evidence type="ECO:0000259" key="5">
    <source>
        <dbReference type="PROSITE" id="PS51194"/>
    </source>
</evidence>
<dbReference type="InterPro" id="IPR014001">
    <property type="entry name" value="Helicase_ATP-bd"/>
</dbReference>
<evidence type="ECO:0000256" key="2">
    <source>
        <dbReference type="ARBA" id="ARBA00022840"/>
    </source>
</evidence>
<gene>
    <name evidence="6" type="ORF">KKI46_13475</name>
</gene>
<dbReference type="SMART" id="SM00487">
    <property type="entry name" value="DEXDc"/>
    <property type="match status" value="1"/>
</dbReference>
<dbReference type="Gene3D" id="3.40.50.300">
    <property type="entry name" value="P-loop containing nucleotide triphosphate hydrolases"/>
    <property type="match status" value="2"/>
</dbReference>
<dbReference type="SUPFAM" id="SSF52540">
    <property type="entry name" value="P-loop containing nucleoside triphosphate hydrolases"/>
    <property type="match status" value="1"/>
</dbReference>
<feature type="domain" description="Helicase C-terminal" evidence="5">
    <location>
        <begin position="254"/>
        <end position="402"/>
    </location>
</feature>
<dbReference type="PROSITE" id="PS51192">
    <property type="entry name" value="HELICASE_ATP_BIND_1"/>
    <property type="match status" value="1"/>
</dbReference>
<evidence type="ECO:0000256" key="1">
    <source>
        <dbReference type="ARBA" id="ARBA00022741"/>
    </source>
</evidence>
<keyword evidence="6" id="KW-0378">Hydrolase</keyword>
<evidence type="ECO:0000313" key="7">
    <source>
        <dbReference type="Proteomes" id="UP000679498"/>
    </source>
</evidence>
<dbReference type="Pfam" id="PF00270">
    <property type="entry name" value="DEAD"/>
    <property type="match status" value="1"/>
</dbReference>
<dbReference type="GeneID" id="88812701"/>
<proteinExistence type="predicted"/>
<feature type="domain" description="Helicase ATP-binding" evidence="4">
    <location>
        <begin position="98"/>
        <end position="250"/>
    </location>
</feature>
<reference evidence="6 7" key="1">
    <citation type="submission" date="2021-05" db="EMBL/GenBank/DDBJ databases">
        <title>Biocontrol using Exiguobacterium acetylicum SI17 against litchi downy blight caused by Peronophythora litchii.</title>
        <authorList>
            <person name="Zheng L."/>
        </authorList>
    </citation>
    <scope>NUCLEOTIDE SEQUENCE [LARGE SCALE GENOMIC DNA]</scope>
    <source>
        <strain evidence="6 7">SI17</strain>
    </source>
</reference>
<keyword evidence="1" id="KW-0547">Nucleotide-binding</keyword>
<dbReference type="SMART" id="SM00490">
    <property type="entry name" value="HELICc"/>
    <property type="match status" value="1"/>
</dbReference>
<dbReference type="Pfam" id="PF00271">
    <property type="entry name" value="Helicase_C"/>
    <property type="match status" value="1"/>
</dbReference>
<evidence type="ECO:0000313" key="6">
    <source>
        <dbReference type="EMBL" id="QWB29588.1"/>
    </source>
</evidence>
<organism evidence="6 7">
    <name type="scientific">Exiguobacterium acetylicum</name>
    <name type="common">Brevibacterium acetylicum</name>
    <dbReference type="NCBI Taxonomy" id="41170"/>
    <lineage>
        <taxon>Bacteria</taxon>
        <taxon>Bacillati</taxon>
        <taxon>Bacillota</taxon>
        <taxon>Bacilli</taxon>
        <taxon>Bacillales</taxon>
        <taxon>Bacillales Family XII. Incertae Sedis</taxon>
        <taxon>Exiguobacterium</taxon>
    </lineage>
</organism>
<name>A0ABX8G7N4_EXIAC</name>
<dbReference type="EMBL" id="CP075897">
    <property type="protein sequence ID" value="QWB29588.1"/>
    <property type="molecule type" value="Genomic_DNA"/>
</dbReference>
<keyword evidence="3" id="KW-0238">DNA-binding</keyword>
<dbReference type="GO" id="GO:0004386">
    <property type="term" value="F:helicase activity"/>
    <property type="evidence" value="ECO:0007669"/>
    <property type="project" value="UniProtKB-KW"/>
</dbReference>
<keyword evidence="7" id="KW-1185">Reference proteome</keyword>
<dbReference type="InterPro" id="IPR011545">
    <property type="entry name" value="DEAD/DEAH_box_helicase_dom"/>
</dbReference>
<sequence>MDLRGRLVPVEWIDAPQVTYRFRPAVTWRCQRCGALPVRGDCTCGKACYYCRKCLAYGKLRSCGRLVTDQRALDPVTPAQHGPLTLTPAQLRVAQAIQRTVLTNKRLLVHAVCGAGKTPMLFPGIADALASGRRVLVAAPRADVVRELTGHLKRAFADASIVSLYGGSSDRLELGDITVSTTHQLIHYRNCFDVVFLDEVDAFPYRLDRTLHRYVKRAMTKDAALILLSATPSFWHRRFPTVRLMRRYHGYPLPVPKLVVPYSEQLVFDWLARHNAVPRLVFVSRIAELERWQNRFATAGYDVETVHAADSERVEKVQRFRQSTGILLTTTILERGVTIENVQVAILDADQGFSTAALIQISGRVGRSSAYPDGDILFCANDRSDAMYEAIHEIKKANAVQP</sequence>
<evidence type="ECO:0000259" key="4">
    <source>
        <dbReference type="PROSITE" id="PS51192"/>
    </source>
</evidence>
<keyword evidence="6" id="KW-0347">Helicase</keyword>
<dbReference type="Proteomes" id="UP000679498">
    <property type="component" value="Chromosome"/>
</dbReference>
<evidence type="ECO:0000256" key="3">
    <source>
        <dbReference type="ARBA" id="ARBA00023125"/>
    </source>
</evidence>